<protein>
    <submittedName>
        <fullName evidence="2">Uncharacterized protein</fullName>
    </submittedName>
</protein>
<evidence type="ECO:0000313" key="2">
    <source>
        <dbReference type="WBParaSite" id="PS1159_v2.g11597.t1"/>
    </source>
</evidence>
<name>A0AC35EWT6_9BILA</name>
<dbReference type="Proteomes" id="UP000887580">
    <property type="component" value="Unplaced"/>
</dbReference>
<proteinExistence type="predicted"/>
<sequence>MCTSATIFGGARLGLKYGQQLVEKNLPWNQAINGRFLITLDWENLFERRIKDIQEECSIIPFSKWTGSR</sequence>
<accession>A0AC35EWT6</accession>
<organism evidence="1 2">
    <name type="scientific">Panagrolaimus sp. PS1159</name>
    <dbReference type="NCBI Taxonomy" id="55785"/>
    <lineage>
        <taxon>Eukaryota</taxon>
        <taxon>Metazoa</taxon>
        <taxon>Ecdysozoa</taxon>
        <taxon>Nematoda</taxon>
        <taxon>Chromadorea</taxon>
        <taxon>Rhabditida</taxon>
        <taxon>Tylenchina</taxon>
        <taxon>Panagrolaimomorpha</taxon>
        <taxon>Panagrolaimoidea</taxon>
        <taxon>Panagrolaimidae</taxon>
        <taxon>Panagrolaimus</taxon>
    </lineage>
</organism>
<evidence type="ECO:0000313" key="1">
    <source>
        <dbReference type="Proteomes" id="UP000887580"/>
    </source>
</evidence>
<reference evidence="2" key="1">
    <citation type="submission" date="2022-11" db="UniProtKB">
        <authorList>
            <consortium name="WormBaseParasite"/>
        </authorList>
    </citation>
    <scope>IDENTIFICATION</scope>
</reference>
<dbReference type="WBParaSite" id="PS1159_v2.g11597.t1">
    <property type="protein sequence ID" value="PS1159_v2.g11597.t1"/>
    <property type="gene ID" value="PS1159_v2.g11597"/>
</dbReference>